<keyword evidence="2 5" id="KW-0645">Protease</keyword>
<dbReference type="Proteomes" id="UP000054099">
    <property type="component" value="Unassembled WGS sequence"/>
</dbReference>
<gene>
    <name evidence="10" type="ORF">AS030_10730</name>
</gene>
<keyword evidence="6" id="KW-0732">Signal</keyword>
<organism evidence="10 11">
    <name type="scientific">Fictibacillus enclensis</name>
    <dbReference type="NCBI Taxonomy" id="1017270"/>
    <lineage>
        <taxon>Bacteria</taxon>
        <taxon>Bacillati</taxon>
        <taxon>Bacillota</taxon>
        <taxon>Bacilli</taxon>
        <taxon>Bacillales</taxon>
        <taxon>Fictibacillaceae</taxon>
        <taxon>Fictibacillus</taxon>
    </lineage>
</organism>
<sequence>MKNWKKQITAVGLSASLLVTGYSAVHAEVKAPSAGKTSSVPAALENVKKANKKDNHKPLFSDDTLVIKYTKPLTANDHKKAGGRVIRSYSQYNMTVVKVINKNKFDQAMQAYQKMGKVTGVSPSVLSKTLSTPDPKVIKQYSLSLLQIEKAQKLAGKNAVKVAVIDQGVDRNHPELKGQVVKSVNVDDPMNQALPDFHGTHVSGIIAAKKGNGIGGYGVNPSAKILSYDVFDRGGGAYDYSIADAILRAVKDGAKVINMSLGGYASSPLIEEAVKTAVKANVTIVAAAGNEETDELSYPAAYEGVISVGSTNAKNKLSWYSNYGPSVDIVAPGENVYAPLYDYEKKSTFETMSGTSMATPVVAGTASLILSKYPTLKPAQVEYILEHTTKDLGAKGFDSKYAHGLVQPLAAMKFNVKKIPASVKRPQTEREVLQAASSISPKINMEYAKEGKITKASEERWVKFEVQKGEYIQTFLTGSKNYDLKYKIHLYGTDSRTMVDVDKLKKNGTEGKLFKAPFSGTLAIGVSDVNGNYDDSKAATSRYSLKIKRLQDLPKDKNTMEKPSNMSKFPYRAHGTFTGENDDEDFYTFKVDKPQVVKVKTSGVPGVNSMLKVYAEDPYRDEDPEEGMLSDEESEEQQMEPMFYQNANGYGKGETIVFEAVPGVNYMVSTTNQAEIMDGMFDFFMDESMLEADAPEPSAIPYTIAVENKEIGPDEDGLPYTDEDESPEGELAAKKINVKEYASLKQKERKISHAQSVVVIMDDEEDEDMIEVQDIVDNALPYSLGTKKTGGLQQQIDEDWFAFTPKQDSIYSFTLGTGEKYSFEVYQLIKEKDENGDSTLELGYVAENMDWWTGELKDHVIADFKKGKKYFIRVSNDYTTDSMLYDPYQFSSKLLVANPNDKNEPNDDLNHVKDLKNNKATGMFSATGDIDAFYFKAKETGISNVSLTKGTATKALKAKYPSELLQDYYGLVLLVDDKNGNRKLDDFEADTAREVYKGIYGSETRGSFQTRKGKGYFLIGMGFFDNTPELSFIPYTLQVQSAMKKDEDAQSVIKGNKPSKPLSLKKINSKSYSGTGYFNVVSQSGGDADWYKWTLSKKSNVKLTLDTSLDIDGVITVYKNGKQVAKSDYYGSGDAEVLYATLGKGTYHIKVKDLNVNASVHAYKLKAEIR</sequence>
<comment type="similarity">
    <text evidence="1 5">Belongs to the peptidase S8 family.</text>
</comment>
<dbReference type="RefSeq" id="WP_061971809.1">
    <property type="nucleotide sequence ID" value="NZ_FMAV01000002.1"/>
</dbReference>
<dbReference type="InterPro" id="IPR036852">
    <property type="entry name" value="Peptidase_S8/S53_dom_sf"/>
</dbReference>
<name>A0A0V8J817_9BACL</name>
<evidence type="ECO:0000256" key="2">
    <source>
        <dbReference type="ARBA" id="ARBA00022670"/>
    </source>
</evidence>
<evidence type="ECO:0000313" key="11">
    <source>
        <dbReference type="Proteomes" id="UP000054099"/>
    </source>
</evidence>
<dbReference type="SUPFAM" id="SSF52743">
    <property type="entry name" value="Subtilisin-like"/>
    <property type="match status" value="1"/>
</dbReference>
<dbReference type="InterPro" id="IPR050131">
    <property type="entry name" value="Peptidase_S8_subtilisin-like"/>
</dbReference>
<dbReference type="GO" id="GO:0005576">
    <property type="term" value="C:extracellular region"/>
    <property type="evidence" value="ECO:0007669"/>
    <property type="project" value="UniProtKB-SubCell"/>
</dbReference>
<feature type="chain" id="PRO_5006893828" evidence="6">
    <location>
        <begin position="28"/>
        <end position="1170"/>
    </location>
</feature>
<evidence type="ECO:0000259" key="9">
    <source>
        <dbReference type="Pfam" id="PF22148"/>
    </source>
</evidence>
<evidence type="ECO:0000256" key="4">
    <source>
        <dbReference type="ARBA" id="ARBA00022825"/>
    </source>
</evidence>
<accession>A0A0V8J817</accession>
<proteinExistence type="inferred from homology"/>
<keyword evidence="4 5" id="KW-0720">Serine protease</keyword>
<reference evidence="10 11" key="1">
    <citation type="journal article" date="2014" name="Antonie Van Leeuwenhoek">
        <title>Fictibacillus enclensis sp. nov., isolated from marine sediment.</title>
        <authorList>
            <person name="Dastager S.G."/>
            <person name="Mawlankar R."/>
            <person name="Srinivasan K."/>
            <person name="Tang S.K."/>
            <person name="Lee J.C."/>
            <person name="Ramana V.V."/>
            <person name="Shouche Y.S."/>
        </authorList>
    </citation>
    <scope>NUCLEOTIDE SEQUENCE [LARGE SCALE GENOMIC DNA]</scope>
    <source>
        <strain evidence="10 11">NIO-1003</strain>
    </source>
</reference>
<feature type="signal peptide" evidence="6">
    <location>
        <begin position="1"/>
        <end position="27"/>
    </location>
</feature>
<evidence type="ECO:0000256" key="5">
    <source>
        <dbReference type="PROSITE-ProRule" id="PRU01240"/>
    </source>
</evidence>
<feature type="domain" description="Peptidase C-terminal archaeal/bacterial" evidence="8">
    <location>
        <begin position="1087"/>
        <end position="1151"/>
    </location>
</feature>
<keyword evidence="3 5" id="KW-0378">Hydrolase</keyword>
<feature type="domain" description="Fervidolysin-like N-terminal prodomain" evidence="9">
    <location>
        <begin position="52"/>
        <end position="123"/>
    </location>
</feature>
<feature type="active site" description="Charge relay system" evidence="5">
    <location>
        <position position="356"/>
    </location>
</feature>
<evidence type="ECO:0000256" key="1">
    <source>
        <dbReference type="ARBA" id="ARBA00011073"/>
    </source>
</evidence>
<protein>
    <submittedName>
        <fullName evidence="10">Uncharacterized protein</fullName>
    </submittedName>
</protein>
<dbReference type="PROSITE" id="PS00137">
    <property type="entry name" value="SUBTILASE_HIS"/>
    <property type="match status" value="1"/>
</dbReference>
<evidence type="ECO:0000259" key="8">
    <source>
        <dbReference type="Pfam" id="PF04151"/>
    </source>
</evidence>
<evidence type="ECO:0000256" key="3">
    <source>
        <dbReference type="ARBA" id="ARBA00022801"/>
    </source>
</evidence>
<dbReference type="SUPFAM" id="SSF89260">
    <property type="entry name" value="Collagen-binding domain"/>
    <property type="match status" value="1"/>
</dbReference>
<dbReference type="PRINTS" id="PR00723">
    <property type="entry name" value="SUBTILISIN"/>
</dbReference>
<dbReference type="OrthoDB" id="9798386at2"/>
<evidence type="ECO:0000256" key="6">
    <source>
        <dbReference type="SAM" id="SignalP"/>
    </source>
</evidence>
<dbReference type="GO" id="GO:0004252">
    <property type="term" value="F:serine-type endopeptidase activity"/>
    <property type="evidence" value="ECO:0007669"/>
    <property type="project" value="UniProtKB-UniRule"/>
</dbReference>
<dbReference type="InterPro" id="IPR000209">
    <property type="entry name" value="Peptidase_S8/S53_dom"/>
</dbReference>
<dbReference type="Pfam" id="PF00082">
    <property type="entry name" value="Peptidase_S8"/>
    <property type="match status" value="1"/>
</dbReference>
<dbReference type="PROSITE" id="PS51892">
    <property type="entry name" value="SUBTILASE"/>
    <property type="match status" value="1"/>
</dbReference>
<dbReference type="Gene3D" id="2.60.120.380">
    <property type="match status" value="3"/>
</dbReference>
<dbReference type="PANTHER" id="PTHR43806">
    <property type="entry name" value="PEPTIDASE S8"/>
    <property type="match status" value="1"/>
</dbReference>
<dbReference type="PROSITE" id="PS00138">
    <property type="entry name" value="SUBTILASE_SER"/>
    <property type="match status" value="1"/>
</dbReference>
<dbReference type="InterPro" id="IPR007280">
    <property type="entry name" value="Peptidase_C_arc/bac"/>
</dbReference>
<dbReference type="InterPro" id="IPR054399">
    <property type="entry name" value="Fervidolysin-like_N_prodom"/>
</dbReference>
<evidence type="ECO:0000313" key="10">
    <source>
        <dbReference type="EMBL" id="KSU83057.1"/>
    </source>
</evidence>
<dbReference type="Pfam" id="PF04151">
    <property type="entry name" value="PPC"/>
    <property type="match status" value="1"/>
</dbReference>
<dbReference type="Pfam" id="PF22148">
    <property type="entry name" value="Fervidolysin_NPro-like"/>
    <property type="match status" value="1"/>
</dbReference>
<feature type="active site" description="Charge relay system" evidence="5">
    <location>
        <position position="166"/>
    </location>
</feature>
<keyword evidence="11" id="KW-1185">Reference proteome</keyword>
<feature type="domain" description="Peptidase S8/S53" evidence="7">
    <location>
        <begin position="158"/>
        <end position="404"/>
    </location>
</feature>
<dbReference type="PANTHER" id="PTHR43806:SF11">
    <property type="entry name" value="CEREVISIN-RELATED"/>
    <property type="match status" value="1"/>
</dbReference>
<evidence type="ECO:0000259" key="7">
    <source>
        <dbReference type="Pfam" id="PF00082"/>
    </source>
</evidence>
<dbReference type="InterPro" id="IPR015500">
    <property type="entry name" value="Peptidase_S8_subtilisin-rel"/>
</dbReference>
<dbReference type="EMBL" id="LNQN01000002">
    <property type="protein sequence ID" value="KSU83057.1"/>
    <property type="molecule type" value="Genomic_DNA"/>
</dbReference>
<dbReference type="Gene3D" id="3.40.50.200">
    <property type="entry name" value="Peptidase S8/S53 domain"/>
    <property type="match status" value="1"/>
</dbReference>
<comment type="caution">
    <text evidence="10">The sequence shown here is derived from an EMBL/GenBank/DDBJ whole genome shotgun (WGS) entry which is preliminary data.</text>
</comment>
<dbReference type="InterPro" id="IPR023828">
    <property type="entry name" value="Peptidase_S8_Ser-AS"/>
</dbReference>
<dbReference type="AlphaFoldDB" id="A0A0V8J817"/>
<dbReference type="GO" id="GO:0006508">
    <property type="term" value="P:proteolysis"/>
    <property type="evidence" value="ECO:0007669"/>
    <property type="project" value="UniProtKB-KW"/>
</dbReference>
<dbReference type="InterPro" id="IPR022398">
    <property type="entry name" value="Peptidase_S8_His-AS"/>
</dbReference>
<feature type="active site" description="Charge relay system" evidence="5">
    <location>
        <position position="198"/>
    </location>
</feature>